<evidence type="ECO:0000313" key="2">
    <source>
        <dbReference type="Proteomes" id="UP001054945"/>
    </source>
</evidence>
<dbReference type="Proteomes" id="UP001054945">
    <property type="component" value="Unassembled WGS sequence"/>
</dbReference>
<dbReference type="SUPFAM" id="SSF48371">
    <property type="entry name" value="ARM repeat"/>
    <property type="match status" value="1"/>
</dbReference>
<name>A0AAV4U746_CAEEX</name>
<dbReference type="EMBL" id="BPLR01012375">
    <property type="protein sequence ID" value="GIY53563.1"/>
    <property type="molecule type" value="Genomic_DNA"/>
</dbReference>
<evidence type="ECO:0000313" key="1">
    <source>
        <dbReference type="EMBL" id="GIY53563.1"/>
    </source>
</evidence>
<organism evidence="1 2">
    <name type="scientific">Caerostris extrusa</name>
    <name type="common">Bark spider</name>
    <name type="synonym">Caerostris bankana</name>
    <dbReference type="NCBI Taxonomy" id="172846"/>
    <lineage>
        <taxon>Eukaryota</taxon>
        <taxon>Metazoa</taxon>
        <taxon>Ecdysozoa</taxon>
        <taxon>Arthropoda</taxon>
        <taxon>Chelicerata</taxon>
        <taxon>Arachnida</taxon>
        <taxon>Araneae</taxon>
        <taxon>Araneomorphae</taxon>
        <taxon>Entelegynae</taxon>
        <taxon>Araneoidea</taxon>
        <taxon>Araneidae</taxon>
        <taxon>Caerostris</taxon>
    </lineage>
</organism>
<reference evidence="1 2" key="1">
    <citation type="submission" date="2021-06" db="EMBL/GenBank/DDBJ databases">
        <title>Caerostris extrusa draft genome.</title>
        <authorList>
            <person name="Kono N."/>
            <person name="Arakawa K."/>
        </authorList>
    </citation>
    <scope>NUCLEOTIDE SEQUENCE [LARGE SCALE GENOMIC DNA]</scope>
</reference>
<keyword evidence="2" id="KW-1185">Reference proteome</keyword>
<proteinExistence type="predicted"/>
<comment type="caution">
    <text evidence="1">The sequence shown here is derived from an EMBL/GenBank/DDBJ whole genome shotgun (WGS) entry which is preliminary data.</text>
</comment>
<dbReference type="AlphaFoldDB" id="A0AAV4U746"/>
<accession>A0AAV4U746</accession>
<dbReference type="InterPro" id="IPR016024">
    <property type="entry name" value="ARM-type_fold"/>
</dbReference>
<sequence>MISGKYSTIVLRNITRCYSLATRQQLNFFNGRDVAPIAVLNSILEQYRASDIENKFKIENVSCQTIYKSHKYALVTLKNIFDFAKEKENLKFQALLDNEIFQAICTKIGKSVDVLNSSDLINVFRILCYFEVPYTSKIVQSILKKLEKHLNDMNVEQLVFLHYVLSKQEKSDSINVLMTKIPLHLQERIEHSLDAESILTVAQCLVMACKLEFKSSVIEKIISTLSERTYAFTSHNVISVIYSLLNVDSQIETCKELLNYSFEITVKDLDFVKPKHVPPLLHKWHDHQYYYFKFLDEISRKMDSENWNLRNTWNTMKCFKKLGFCPNNVMDHFIRAICTEPQTFVTDSIYLPLNCARILGITSYRPPRLEEVLTLLCSCEKKIVPLKKTYSFLYVKFLSYLSMLGHFPPHLLTDILDENYLLSAWSKCKELERGPYFENYALTLAWSLENYDQQEKFPFPPAVLKSLVQSFRERHVKSNYPLQRFIENGLGGKHFLQTGISTRDGIPIDHVVAMRWGNYPVALHQGDSCQTVNFVEDLNLSSNVKIIAIIAATENQYIRHPEVLTGWMDLRIKYLRKKKFFPVVINYNSWNLLPNQKKTPFLMNQIKIALEEDESERTNS</sequence>
<protein>
    <submittedName>
        <fullName evidence="1">Helitron_like_N domain-containing protein</fullName>
    </submittedName>
</protein>
<gene>
    <name evidence="1" type="primary">AVEN_148402_1</name>
    <name evidence="1" type="ORF">CEXT_8891</name>
</gene>